<accession>A0A2J0Q6X1</accession>
<protein>
    <submittedName>
        <fullName evidence="1">Uncharacterized protein</fullName>
    </submittedName>
</protein>
<name>A0A2J0Q6X1_9BACT</name>
<proteinExistence type="predicted"/>
<dbReference type="EMBL" id="PCXQ01000005">
    <property type="protein sequence ID" value="PJE50700.1"/>
    <property type="molecule type" value="Genomic_DNA"/>
</dbReference>
<evidence type="ECO:0000313" key="1">
    <source>
        <dbReference type="EMBL" id="PJE50700.1"/>
    </source>
</evidence>
<dbReference type="Gene3D" id="1.10.10.10">
    <property type="entry name" value="Winged helix-like DNA-binding domain superfamily/Winged helix DNA-binding domain"/>
    <property type="match status" value="1"/>
</dbReference>
<reference evidence="1 2" key="1">
    <citation type="submission" date="2017-09" db="EMBL/GenBank/DDBJ databases">
        <title>Depth-based differentiation of microbial function through sediment-hosted aquifers and enrichment of novel symbionts in the deep terrestrial subsurface.</title>
        <authorList>
            <person name="Probst A.J."/>
            <person name="Ladd B."/>
            <person name="Jarett J.K."/>
            <person name="Geller-Mcgrath D.E."/>
            <person name="Sieber C.M."/>
            <person name="Emerson J.B."/>
            <person name="Anantharaman K."/>
            <person name="Thomas B.C."/>
            <person name="Malmstrom R."/>
            <person name="Stieglmeier M."/>
            <person name="Klingl A."/>
            <person name="Woyke T."/>
            <person name="Ryan C.M."/>
            <person name="Banfield J.F."/>
        </authorList>
    </citation>
    <scope>NUCLEOTIDE SEQUENCE [LARGE SCALE GENOMIC DNA]</scope>
    <source>
        <strain evidence="1">CG10_big_fil_rev_8_21_14_0_10_36_16</strain>
    </source>
</reference>
<dbReference type="Proteomes" id="UP000228496">
    <property type="component" value="Unassembled WGS sequence"/>
</dbReference>
<dbReference type="SUPFAM" id="SSF46785">
    <property type="entry name" value="Winged helix' DNA-binding domain"/>
    <property type="match status" value="1"/>
</dbReference>
<sequence>MIDKNKKIAEAVRGEFLDALSSVVFVASKLKEKDTQGVEMLLKEAKDMGLKFLELESDLKLFDIAQHMSYVAQTGSATFKNVVEPNEIVQHVNYDAQTGLLRHQDGTKSSDIVRRMNHVVQCQIALIYQIKNLINILLILKTNNFDKVNTLLAYRNLLRFESSIYDFSKTNFKDLELQKKNSKNGGELNVKKPVTQSPQNKIKLNDTKREILKHMERQGKSVLNKELFDKFSNISKRNIKRNMKELIDDDLVSRKAEGKKVYYRLK</sequence>
<dbReference type="InterPro" id="IPR011991">
    <property type="entry name" value="ArsR-like_HTH"/>
</dbReference>
<dbReference type="CDD" id="cd00090">
    <property type="entry name" value="HTH_ARSR"/>
    <property type="match status" value="1"/>
</dbReference>
<comment type="caution">
    <text evidence="1">The sequence shown here is derived from an EMBL/GenBank/DDBJ whole genome shotgun (WGS) entry which is preliminary data.</text>
</comment>
<dbReference type="AlphaFoldDB" id="A0A2J0Q6X1"/>
<organism evidence="1 2">
    <name type="scientific">Candidatus Yanofskybacteria bacterium CG10_big_fil_rev_8_21_14_0_10_36_16</name>
    <dbReference type="NCBI Taxonomy" id="1975096"/>
    <lineage>
        <taxon>Bacteria</taxon>
        <taxon>Candidatus Yanofskyibacteriota</taxon>
    </lineage>
</organism>
<evidence type="ECO:0000313" key="2">
    <source>
        <dbReference type="Proteomes" id="UP000228496"/>
    </source>
</evidence>
<gene>
    <name evidence="1" type="ORF">COV29_03120</name>
</gene>
<dbReference type="InterPro" id="IPR036388">
    <property type="entry name" value="WH-like_DNA-bd_sf"/>
</dbReference>
<dbReference type="InterPro" id="IPR036390">
    <property type="entry name" value="WH_DNA-bd_sf"/>
</dbReference>